<name>A0A2K2DTL7_BRADI</name>
<sequence>MAFPLPSPNLLLHLRPPPQPGQRGGAPPKLLLPLLPIHYCCSSSSPSCCTSSSSPICCCSSSFPQASAASEEQAPPASTSATATSSLPQLLAAPSPWESHVLDLHLKLSPAGPRAGTELEEDPHISLGVELGCLVAPILQM</sequence>
<gene>
    <name evidence="3" type="primary">LOC112269895</name>
    <name evidence="2" type="ORF">BRADI_1g66142v3</name>
</gene>
<reference evidence="2" key="2">
    <citation type="submission" date="2017-06" db="EMBL/GenBank/DDBJ databases">
        <title>WGS assembly of Brachypodium distachyon.</title>
        <authorList>
            <consortium name="The International Brachypodium Initiative"/>
            <person name="Lucas S."/>
            <person name="Harmon-Smith M."/>
            <person name="Lail K."/>
            <person name="Tice H."/>
            <person name="Grimwood J."/>
            <person name="Bruce D."/>
            <person name="Barry K."/>
            <person name="Shu S."/>
            <person name="Lindquist E."/>
            <person name="Wang M."/>
            <person name="Pitluck S."/>
            <person name="Vogel J.P."/>
            <person name="Garvin D.F."/>
            <person name="Mockler T.C."/>
            <person name="Schmutz J."/>
            <person name="Rokhsar D."/>
            <person name="Bevan M.W."/>
        </authorList>
    </citation>
    <scope>NUCLEOTIDE SEQUENCE</scope>
    <source>
        <strain evidence="2">Bd21</strain>
    </source>
</reference>
<evidence type="ECO:0000256" key="1">
    <source>
        <dbReference type="SAM" id="MobiDB-lite"/>
    </source>
</evidence>
<dbReference type="RefSeq" id="XP_024313140.1">
    <property type="nucleotide sequence ID" value="XM_024457372.1"/>
</dbReference>
<evidence type="ECO:0000313" key="3">
    <source>
        <dbReference type="EnsemblPlants" id="PNT77625"/>
    </source>
</evidence>
<dbReference type="GeneID" id="112269895"/>
<accession>A0A2K2DTL7</accession>
<keyword evidence="4" id="KW-1185">Reference proteome</keyword>
<proteinExistence type="predicted"/>
<dbReference type="Gramene" id="PNT77625">
    <property type="protein sequence ID" value="PNT77625"/>
    <property type="gene ID" value="BRADI_1g66142v3"/>
</dbReference>
<protein>
    <submittedName>
        <fullName evidence="2 3">Uncharacterized protein</fullName>
    </submittedName>
</protein>
<evidence type="ECO:0000313" key="4">
    <source>
        <dbReference type="Proteomes" id="UP000008810"/>
    </source>
</evidence>
<evidence type="ECO:0000313" key="2">
    <source>
        <dbReference type="EMBL" id="PNT77625.1"/>
    </source>
</evidence>
<feature type="region of interest" description="Disordered" evidence="1">
    <location>
        <begin position="1"/>
        <end position="27"/>
    </location>
</feature>
<organism evidence="2">
    <name type="scientific">Brachypodium distachyon</name>
    <name type="common">Purple false brome</name>
    <name type="synonym">Trachynia distachya</name>
    <dbReference type="NCBI Taxonomy" id="15368"/>
    <lineage>
        <taxon>Eukaryota</taxon>
        <taxon>Viridiplantae</taxon>
        <taxon>Streptophyta</taxon>
        <taxon>Embryophyta</taxon>
        <taxon>Tracheophyta</taxon>
        <taxon>Spermatophyta</taxon>
        <taxon>Magnoliopsida</taxon>
        <taxon>Liliopsida</taxon>
        <taxon>Poales</taxon>
        <taxon>Poaceae</taxon>
        <taxon>BOP clade</taxon>
        <taxon>Pooideae</taxon>
        <taxon>Stipodae</taxon>
        <taxon>Brachypodieae</taxon>
        <taxon>Brachypodium</taxon>
    </lineage>
</organism>
<reference evidence="3" key="3">
    <citation type="submission" date="2018-08" db="UniProtKB">
        <authorList>
            <consortium name="EnsemblPlants"/>
        </authorList>
    </citation>
    <scope>IDENTIFICATION</scope>
    <source>
        <strain evidence="3">cv. Bd21</strain>
    </source>
</reference>
<dbReference type="AlphaFoldDB" id="A0A2K2DTL7"/>
<dbReference type="Proteomes" id="UP000008810">
    <property type="component" value="Chromosome 1"/>
</dbReference>
<dbReference type="EMBL" id="CM000880">
    <property type="protein sequence ID" value="PNT77625.1"/>
    <property type="molecule type" value="Genomic_DNA"/>
</dbReference>
<dbReference type="EnsemblPlants" id="PNT77625">
    <property type="protein sequence ID" value="PNT77625"/>
    <property type="gene ID" value="BRADI_1g66142v3"/>
</dbReference>
<reference evidence="2 3" key="1">
    <citation type="journal article" date="2010" name="Nature">
        <title>Genome sequencing and analysis of the model grass Brachypodium distachyon.</title>
        <authorList>
            <consortium name="International Brachypodium Initiative"/>
        </authorList>
    </citation>
    <scope>NUCLEOTIDE SEQUENCE [LARGE SCALE GENOMIC DNA]</scope>
    <source>
        <strain evidence="2">Bd21</strain>
        <strain evidence="3">cv. Bd21</strain>
    </source>
</reference>
<dbReference type="ExpressionAtlas" id="A0A2K2DTL7">
    <property type="expression patterns" value="baseline"/>
</dbReference>